<comment type="caution">
    <text evidence="5">The sequence shown here is derived from an EMBL/GenBank/DDBJ whole genome shotgun (WGS) entry which is preliminary data.</text>
</comment>
<evidence type="ECO:0000313" key="5">
    <source>
        <dbReference type="EMBL" id="GAI14895.1"/>
    </source>
</evidence>
<keyword evidence="3" id="KW-0067">ATP-binding</keyword>
<dbReference type="GO" id="GO:0022857">
    <property type="term" value="F:transmembrane transporter activity"/>
    <property type="evidence" value="ECO:0007669"/>
    <property type="project" value="UniProtKB-ARBA"/>
</dbReference>
<proteinExistence type="predicted"/>
<dbReference type="GO" id="GO:0016887">
    <property type="term" value="F:ATP hydrolysis activity"/>
    <property type="evidence" value="ECO:0007669"/>
    <property type="project" value="InterPro"/>
</dbReference>
<dbReference type="InterPro" id="IPR040582">
    <property type="entry name" value="OB_MalK-like"/>
</dbReference>
<protein>
    <recommendedName>
        <fullName evidence="4">ABC transporter domain-containing protein</fullName>
    </recommendedName>
</protein>
<dbReference type="PROSITE" id="PS00211">
    <property type="entry name" value="ABC_TRANSPORTER_1"/>
    <property type="match status" value="1"/>
</dbReference>
<gene>
    <name evidence="5" type="ORF">S06H3_20549</name>
</gene>
<dbReference type="FunFam" id="3.40.50.300:FF:000042">
    <property type="entry name" value="Maltose/maltodextrin ABC transporter, ATP-binding protein"/>
    <property type="match status" value="1"/>
</dbReference>
<dbReference type="PROSITE" id="PS50893">
    <property type="entry name" value="ABC_TRANSPORTER_2"/>
    <property type="match status" value="1"/>
</dbReference>
<dbReference type="Pfam" id="PF00005">
    <property type="entry name" value="ABC_tran"/>
    <property type="match status" value="1"/>
</dbReference>
<dbReference type="InterPro" id="IPR047641">
    <property type="entry name" value="ABC_transpr_MalK/UgpC-like"/>
</dbReference>
<dbReference type="SUPFAM" id="SSF50331">
    <property type="entry name" value="MOP-like"/>
    <property type="match status" value="1"/>
</dbReference>
<dbReference type="Gene3D" id="2.40.50.100">
    <property type="match status" value="1"/>
</dbReference>
<dbReference type="Gene3D" id="3.40.50.300">
    <property type="entry name" value="P-loop containing nucleotide triphosphate hydrolases"/>
    <property type="match status" value="1"/>
</dbReference>
<evidence type="ECO:0000259" key="4">
    <source>
        <dbReference type="PROSITE" id="PS50893"/>
    </source>
</evidence>
<evidence type="ECO:0000256" key="2">
    <source>
        <dbReference type="ARBA" id="ARBA00022741"/>
    </source>
</evidence>
<dbReference type="Pfam" id="PF17912">
    <property type="entry name" value="OB_MalK"/>
    <property type="match status" value="1"/>
</dbReference>
<dbReference type="InterPro" id="IPR008995">
    <property type="entry name" value="Mo/tungstate-bd_C_term_dom"/>
</dbReference>
<feature type="non-terminal residue" evidence="5">
    <location>
        <position position="272"/>
    </location>
</feature>
<dbReference type="PANTHER" id="PTHR43875">
    <property type="entry name" value="MALTODEXTRIN IMPORT ATP-BINDING PROTEIN MSMX"/>
    <property type="match status" value="1"/>
</dbReference>
<sequence>REFFVLLGPTGAGKTTTLRLIAGLEKPDQGEVYLGNVSVNDLSPALRDVAFVFQYYTLYPHYTVRQNLEFPLRSKLRRLSESEIDAKVSEVAGVLHIESLLGRETVNLSGGEMQRVAIGRAIVRTPKVFLMDEPLSNLDAKLREEMRTELARLHLDLGFTFFYVTHDQIEAMTMGDRIAVLNEGRILQIGTPDEIYNSPENVFVAKFVGSPTINLFEASIETSTLVVGKKTLVCAIPGTQRSSLEKYTKRELILGIRPEDIEVSKEKKEADS</sequence>
<reference evidence="5" key="1">
    <citation type="journal article" date="2014" name="Front. Microbiol.">
        <title>High frequency of phylogenetically diverse reductive dehalogenase-homologous genes in deep subseafloor sedimentary metagenomes.</title>
        <authorList>
            <person name="Kawai M."/>
            <person name="Futagami T."/>
            <person name="Toyoda A."/>
            <person name="Takaki Y."/>
            <person name="Nishi S."/>
            <person name="Hori S."/>
            <person name="Arai W."/>
            <person name="Tsubouchi T."/>
            <person name="Morono Y."/>
            <person name="Uchiyama I."/>
            <person name="Ito T."/>
            <person name="Fujiyama A."/>
            <person name="Inagaki F."/>
            <person name="Takami H."/>
        </authorList>
    </citation>
    <scope>NUCLEOTIDE SEQUENCE</scope>
    <source>
        <strain evidence="5">Expedition CK06-06</strain>
    </source>
</reference>
<feature type="non-terminal residue" evidence="5">
    <location>
        <position position="1"/>
    </location>
</feature>
<dbReference type="SMART" id="SM00382">
    <property type="entry name" value="AAA"/>
    <property type="match status" value="1"/>
</dbReference>
<keyword evidence="2" id="KW-0547">Nucleotide-binding</keyword>
<feature type="domain" description="ABC transporter" evidence="4">
    <location>
        <begin position="2"/>
        <end position="208"/>
    </location>
</feature>
<dbReference type="InterPro" id="IPR017871">
    <property type="entry name" value="ABC_transporter-like_CS"/>
</dbReference>
<dbReference type="PANTHER" id="PTHR43875:SF1">
    <property type="entry name" value="OSMOPROTECTIVE COMPOUNDS UPTAKE ATP-BINDING PROTEIN GGTA"/>
    <property type="match status" value="1"/>
</dbReference>
<keyword evidence="1" id="KW-0813">Transport</keyword>
<name>X1MJK4_9ZZZZ</name>
<dbReference type="GO" id="GO:0005524">
    <property type="term" value="F:ATP binding"/>
    <property type="evidence" value="ECO:0007669"/>
    <property type="project" value="UniProtKB-KW"/>
</dbReference>
<dbReference type="InterPro" id="IPR003439">
    <property type="entry name" value="ABC_transporter-like_ATP-bd"/>
</dbReference>
<dbReference type="InterPro" id="IPR003593">
    <property type="entry name" value="AAA+_ATPase"/>
</dbReference>
<dbReference type="EMBL" id="BARV01010655">
    <property type="protein sequence ID" value="GAI14895.1"/>
    <property type="molecule type" value="Genomic_DNA"/>
</dbReference>
<dbReference type="AlphaFoldDB" id="X1MJK4"/>
<evidence type="ECO:0000256" key="1">
    <source>
        <dbReference type="ARBA" id="ARBA00022448"/>
    </source>
</evidence>
<evidence type="ECO:0000256" key="3">
    <source>
        <dbReference type="ARBA" id="ARBA00022840"/>
    </source>
</evidence>
<organism evidence="5">
    <name type="scientific">marine sediment metagenome</name>
    <dbReference type="NCBI Taxonomy" id="412755"/>
    <lineage>
        <taxon>unclassified sequences</taxon>
        <taxon>metagenomes</taxon>
        <taxon>ecological metagenomes</taxon>
    </lineage>
</organism>
<dbReference type="GO" id="GO:0055052">
    <property type="term" value="C:ATP-binding cassette (ABC) transporter complex, substrate-binding subunit-containing"/>
    <property type="evidence" value="ECO:0007669"/>
    <property type="project" value="TreeGrafter"/>
</dbReference>
<dbReference type="InterPro" id="IPR027417">
    <property type="entry name" value="P-loop_NTPase"/>
</dbReference>
<dbReference type="SUPFAM" id="SSF52540">
    <property type="entry name" value="P-loop containing nucleoside triphosphate hydrolases"/>
    <property type="match status" value="1"/>
</dbReference>
<accession>X1MJK4</accession>